<evidence type="ECO:0008006" key="4">
    <source>
        <dbReference type="Google" id="ProtNLM"/>
    </source>
</evidence>
<evidence type="ECO:0000256" key="1">
    <source>
        <dbReference type="SAM" id="MobiDB-lite"/>
    </source>
</evidence>
<gene>
    <name evidence="2" type="ORF">BE04_43095</name>
</gene>
<sequence>MVKSSHPTPRRARELYVEGGGDKNPSLASECRRAFAKLFERAGVTQRPRVIACGGRGLAYKQFCDAHASSEADTWLLVDAEELPKAQSPWDHVKARTGDGWDRPANASDDQLHLMTVCMETWLAADVAAMKHVFGPKLDDSKLPAIDRLENMDKKAIDEALAAAAKPTKAGAYGKGSHSFKVLERVSPEAIRKLSWGKRFLDAMGATK</sequence>
<name>A0A150PJP6_SORCE</name>
<dbReference type="EMBL" id="JELX01002296">
    <property type="protein sequence ID" value="KYF55883.1"/>
    <property type="molecule type" value="Genomic_DNA"/>
</dbReference>
<feature type="region of interest" description="Disordered" evidence="1">
    <location>
        <begin position="1"/>
        <end position="20"/>
    </location>
</feature>
<protein>
    <recommendedName>
        <fullName evidence="4">DUF4276 family protein</fullName>
    </recommendedName>
</protein>
<reference evidence="2 3" key="1">
    <citation type="submission" date="2014-02" db="EMBL/GenBank/DDBJ databases">
        <title>The small core and large imbalanced accessory genome model reveals a collaborative survival strategy of Sorangium cellulosum strains in nature.</title>
        <authorList>
            <person name="Han K."/>
            <person name="Peng R."/>
            <person name="Blom J."/>
            <person name="Li Y.-Z."/>
        </authorList>
    </citation>
    <scope>NUCLEOTIDE SEQUENCE [LARGE SCALE GENOMIC DNA]</scope>
    <source>
        <strain evidence="2 3">So0157-18</strain>
    </source>
</reference>
<accession>A0A150PJP6</accession>
<dbReference type="InterPro" id="IPR025455">
    <property type="entry name" value="DUF4276"/>
</dbReference>
<organism evidence="2 3">
    <name type="scientific">Sorangium cellulosum</name>
    <name type="common">Polyangium cellulosum</name>
    <dbReference type="NCBI Taxonomy" id="56"/>
    <lineage>
        <taxon>Bacteria</taxon>
        <taxon>Pseudomonadati</taxon>
        <taxon>Myxococcota</taxon>
        <taxon>Polyangia</taxon>
        <taxon>Polyangiales</taxon>
        <taxon>Polyangiaceae</taxon>
        <taxon>Sorangium</taxon>
    </lineage>
</organism>
<dbReference type="Pfam" id="PF14103">
    <property type="entry name" value="DUF4276"/>
    <property type="match status" value="1"/>
</dbReference>
<dbReference type="Proteomes" id="UP000075604">
    <property type="component" value="Unassembled WGS sequence"/>
</dbReference>
<proteinExistence type="predicted"/>
<evidence type="ECO:0000313" key="2">
    <source>
        <dbReference type="EMBL" id="KYF55883.1"/>
    </source>
</evidence>
<comment type="caution">
    <text evidence="2">The sequence shown here is derived from an EMBL/GenBank/DDBJ whole genome shotgun (WGS) entry which is preliminary data.</text>
</comment>
<evidence type="ECO:0000313" key="3">
    <source>
        <dbReference type="Proteomes" id="UP000075604"/>
    </source>
</evidence>
<dbReference type="AlphaFoldDB" id="A0A150PJP6"/>